<dbReference type="Proteomes" id="UP000278807">
    <property type="component" value="Unassembled WGS sequence"/>
</dbReference>
<dbReference type="InterPro" id="IPR001611">
    <property type="entry name" value="Leu-rich_rpt"/>
</dbReference>
<dbReference type="STRING" id="102285.A0A0R3TN13"/>
<keyword evidence="2" id="KW-1185">Reference proteome</keyword>
<protein>
    <submittedName>
        <fullName evidence="3">EF-hand domain-containing protein</fullName>
    </submittedName>
</protein>
<dbReference type="Pfam" id="PF13516">
    <property type="entry name" value="LRR_6"/>
    <property type="match status" value="2"/>
</dbReference>
<dbReference type="WBParaSite" id="HNAJ_0000875001-mRNA-1">
    <property type="protein sequence ID" value="HNAJ_0000875001-mRNA-1"/>
    <property type="gene ID" value="HNAJ_0000875001"/>
</dbReference>
<dbReference type="AlphaFoldDB" id="A0A0R3TN13"/>
<dbReference type="InterPro" id="IPR052394">
    <property type="entry name" value="LRR-containing"/>
</dbReference>
<dbReference type="InterPro" id="IPR032675">
    <property type="entry name" value="LRR_dom_sf"/>
</dbReference>
<name>A0A0R3TN13_RODNA</name>
<evidence type="ECO:0000313" key="1">
    <source>
        <dbReference type="EMBL" id="VDO04845.1"/>
    </source>
</evidence>
<dbReference type="OrthoDB" id="120976at2759"/>
<sequence>MYHLECSKKDCLPISRYIRNINTAAFEMCYANIGPEEFLPLSLSLGRNTSIEKLDLSHNWLGDDGLYYLSQTLFENNNFVEIILVNNKISSKMLEQLCDAVSVSPKLKFLDLSENRLDDSAAPFIADLMLVKNSVAHFGRGLGETECLKVLDISWNNVVCSGKGMKRFAKGLADISVNQDFKNLVDQAFELLPNLKIVYGSRLSLIDQEFFSLKLFAPRDNSPRKWLIALYKLQQKFNRSLMPFLLEADRDNDMKLSRIELTEALEVS</sequence>
<dbReference type="Gene3D" id="3.80.10.10">
    <property type="entry name" value="Ribonuclease Inhibitor"/>
    <property type="match status" value="1"/>
</dbReference>
<proteinExistence type="predicted"/>
<dbReference type="SUPFAM" id="SSF52047">
    <property type="entry name" value="RNI-like"/>
    <property type="match status" value="1"/>
</dbReference>
<dbReference type="SMART" id="SM00368">
    <property type="entry name" value="LRR_RI"/>
    <property type="match status" value="3"/>
</dbReference>
<reference evidence="3" key="1">
    <citation type="submission" date="2017-02" db="UniProtKB">
        <authorList>
            <consortium name="WormBaseParasite"/>
        </authorList>
    </citation>
    <scope>IDENTIFICATION</scope>
</reference>
<gene>
    <name evidence="1" type="ORF">HNAJ_LOCUS8746</name>
</gene>
<evidence type="ECO:0000313" key="2">
    <source>
        <dbReference type="Proteomes" id="UP000278807"/>
    </source>
</evidence>
<accession>A0A0R3TN13</accession>
<evidence type="ECO:0000313" key="3">
    <source>
        <dbReference type="WBParaSite" id="HNAJ_0000875001-mRNA-1"/>
    </source>
</evidence>
<dbReference type="EMBL" id="UZAE01012380">
    <property type="protein sequence ID" value="VDO04845.1"/>
    <property type="molecule type" value="Genomic_DNA"/>
</dbReference>
<reference evidence="1 2" key="2">
    <citation type="submission" date="2018-11" db="EMBL/GenBank/DDBJ databases">
        <authorList>
            <consortium name="Pathogen Informatics"/>
        </authorList>
    </citation>
    <scope>NUCLEOTIDE SEQUENCE [LARGE SCALE GENOMIC DNA]</scope>
</reference>
<organism evidence="3">
    <name type="scientific">Rodentolepis nana</name>
    <name type="common">Dwarf tapeworm</name>
    <name type="synonym">Hymenolepis nana</name>
    <dbReference type="NCBI Taxonomy" id="102285"/>
    <lineage>
        <taxon>Eukaryota</taxon>
        <taxon>Metazoa</taxon>
        <taxon>Spiralia</taxon>
        <taxon>Lophotrochozoa</taxon>
        <taxon>Platyhelminthes</taxon>
        <taxon>Cestoda</taxon>
        <taxon>Eucestoda</taxon>
        <taxon>Cyclophyllidea</taxon>
        <taxon>Hymenolepididae</taxon>
        <taxon>Rodentolepis</taxon>
    </lineage>
</organism>
<dbReference type="PANTHER" id="PTHR24114:SF2">
    <property type="entry name" value="F-BOX DOMAIN-CONTAINING PROTEIN-RELATED"/>
    <property type="match status" value="1"/>
</dbReference>
<dbReference type="PANTHER" id="PTHR24114">
    <property type="entry name" value="LEUCINE RICH REPEAT FAMILY PROTEIN"/>
    <property type="match status" value="1"/>
</dbReference>